<dbReference type="GO" id="GO:0004674">
    <property type="term" value="F:protein serine/threonine kinase activity"/>
    <property type="evidence" value="ECO:0007669"/>
    <property type="project" value="TreeGrafter"/>
</dbReference>
<dbReference type="GO" id="GO:0005524">
    <property type="term" value="F:ATP binding"/>
    <property type="evidence" value="ECO:0007669"/>
    <property type="project" value="UniProtKB-UniRule"/>
</dbReference>
<dbReference type="Proteomes" id="UP000606172">
    <property type="component" value="Unassembled WGS sequence"/>
</dbReference>
<dbReference type="PANTHER" id="PTHR43289:SF34">
    <property type="entry name" value="SERINE_THREONINE-PROTEIN KINASE YBDM-RELATED"/>
    <property type="match status" value="1"/>
</dbReference>
<dbReference type="Gene3D" id="1.10.510.10">
    <property type="entry name" value="Transferase(Phosphotransferase) domain 1"/>
    <property type="match status" value="1"/>
</dbReference>
<evidence type="ECO:0000259" key="7">
    <source>
        <dbReference type="PROSITE" id="PS50011"/>
    </source>
</evidence>
<dbReference type="AlphaFoldDB" id="A0A919VAL7"/>
<keyword evidence="1" id="KW-0808">Transferase</keyword>
<dbReference type="EMBL" id="BOOW01000045">
    <property type="protein sequence ID" value="GII96558.1"/>
    <property type="molecule type" value="Genomic_DNA"/>
</dbReference>
<feature type="domain" description="Protein kinase" evidence="7">
    <location>
        <begin position="23"/>
        <end position="276"/>
    </location>
</feature>
<evidence type="ECO:0000313" key="8">
    <source>
        <dbReference type="EMBL" id="GII96558.1"/>
    </source>
</evidence>
<organism evidence="8 9">
    <name type="scientific">Sinosporangium siamense</name>
    <dbReference type="NCBI Taxonomy" id="1367973"/>
    <lineage>
        <taxon>Bacteria</taxon>
        <taxon>Bacillati</taxon>
        <taxon>Actinomycetota</taxon>
        <taxon>Actinomycetes</taxon>
        <taxon>Streptosporangiales</taxon>
        <taxon>Streptosporangiaceae</taxon>
        <taxon>Sinosporangium</taxon>
    </lineage>
</organism>
<comment type="caution">
    <text evidence="8">The sequence shown here is derived from an EMBL/GenBank/DDBJ whole genome shotgun (WGS) entry which is preliminary data.</text>
</comment>
<reference evidence="8" key="1">
    <citation type="submission" date="2021-01" db="EMBL/GenBank/DDBJ databases">
        <title>Whole genome shotgun sequence of Sinosporangium siamense NBRC 109515.</title>
        <authorList>
            <person name="Komaki H."/>
            <person name="Tamura T."/>
        </authorList>
    </citation>
    <scope>NUCLEOTIDE SEQUENCE</scope>
    <source>
        <strain evidence="8">NBRC 109515</strain>
    </source>
</reference>
<dbReference type="PROSITE" id="PS00107">
    <property type="entry name" value="PROTEIN_KINASE_ATP"/>
    <property type="match status" value="1"/>
</dbReference>
<dbReference type="InterPro" id="IPR011009">
    <property type="entry name" value="Kinase-like_dom_sf"/>
</dbReference>
<dbReference type="SMART" id="SM00220">
    <property type="entry name" value="S_TKc"/>
    <property type="match status" value="1"/>
</dbReference>
<dbReference type="InterPro" id="IPR008271">
    <property type="entry name" value="Ser/Thr_kinase_AS"/>
</dbReference>
<evidence type="ECO:0000313" key="9">
    <source>
        <dbReference type="Proteomes" id="UP000606172"/>
    </source>
</evidence>
<evidence type="ECO:0000256" key="4">
    <source>
        <dbReference type="ARBA" id="ARBA00022840"/>
    </source>
</evidence>
<keyword evidence="3" id="KW-0418">Kinase</keyword>
<feature type="region of interest" description="Disordered" evidence="6">
    <location>
        <begin position="347"/>
        <end position="372"/>
    </location>
</feature>
<dbReference type="Pfam" id="PF00069">
    <property type="entry name" value="Pkinase"/>
    <property type="match status" value="1"/>
</dbReference>
<dbReference type="PROSITE" id="PS50011">
    <property type="entry name" value="PROTEIN_KINASE_DOM"/>
    <property type="match status" value="1"/>
</dbReference>
<keyword evidence="2 5" id="KW-0547">Nucleotide-binding</keyword>
<keyword evidence="4 5" id="KW-0067">ATP-binding</keyword>
<sequence length="574" mass="60956">MEQPPPVRLNPLVDGDPAKVGGYAIVGRLGVGGMGIVYAGVSANGARVAVKLVHDAVAADPEFRSRFAREVRVMRRVGGRCVVPVLDADPHAARPWMATEFVPGPTLDQRVHERRPLEGDVLFGLAAGLAEALRAIHTAGVVHRDLKPSNVILGPHGPRLLDFGIASTLDGTVLTRTGLVVGSPGWISPEEYVGEDAGGAADVYGWGLLVAYASSGRLPYGTARPEVLALRVMRDPVDTSAVPERLRELVDAALDKSPARRPATSELLASVADAWRRQRGQAIVLVRDDPAADITTHLQRTWAPPVAGSVAPWPAPETPWHARPLLWVAAGAAAVGVLGLIVAEHDERPRERSSVTSQVPGGRGAAVPPPAPIPAVPARAQPTTALFNGITLRVPGGWRLVKVHEDVACLESPNSRGSNGAWDYPCRPDAMRIETFSTPEKWPGRSIGDLVNGWRFDGEFVLPCFSGGTATRKAGLPARKANGDAAYGHVTDYDSTVGGKLLTSGMTSLSDGRNAVHRKWRLRCSHGSYTSRVWYLPKSQVAFVVPSVKSVDEAAFEQVVASANIDGLTRGPAG</sequence>
<accession>A0A919VAL7</accession>
<dbReference type="InterPro" id="IPR017441">
    <property type="entry name" value="Protein_kinase_ATP_BS"/>
</dbReference>
<dbReference type="Gene3D" id="3.30.200.20">
    <property type="entry name" value="Phosphorylase Kinase, domain 1"/>
    <property type="match status" value="1"/>
</dbReference>
<name>A0A919VAL7_9ACTN</name>
<dbReference type="PANTHER" id="PTHR43289">
    <property type="entry name" value="MITOGEN-ACTIVATED PROTEIN KINASE KINASE KINASE 20-RELATED"/>
    <property type="match status" value="1"/>
</dbReference>
<feature type="binding site" evidence="5">
    <location>
        <position position="51"/>
    </location>
    <ligand>
        <name>ATP</name>
        <dbReference type="ChEBI" id="CHEBI:30616"/>
    </ligand>
</feature>
<evidence type="ECO:0000256" key="6">
    <source>
        <dbReference type="SAM" id="MobiDB-lite"/>
    </source>
</evidence>
<keyword evidence="9" id="KW-1185">Reference proteome</keyword>
<evidence type="ECO:0000256" key="1">
    <source>
        <dbReference type="ARBA" id="ARBA00022679"/>
    </source>
</evidence>
<dbReference type="SUPFAM" id="SSF56112">
    <property type="entry name" value="Protein kinase-like (PK-like)"/>
    <property type="match status" value="1"/>
</dbReference>
<proteinExistence type="predicted"/>
<dbReference type="InterPro" id="IPR000719">
    <property type="entry name" value="Prot_kinase_dom"/>
</dbReference>
<gene>
    <name evidence="8" type="ORF">Ssi02_67890</name>
</gene>
<protein>
    <recommendedName>
        <fullName evidence="7">Protein kinase domain-containing protein</fullName>
    </recommendedName>
</protein>
<evidence type="ECO:0000256" key="3">
    <source>
        <dbReference type="ARBA" id="ARBA00022777"/>
    </source>
</evidence>
<dbReference type="PROSITE" id="PS00108">
    <property type="entry name" value="PROTEIN_KINASE_ST"/>
    <property type="match status" value="1"/>
</dbReference>
<evidence type="ECO:0000256" key="5">
    <source>
        <dbReference type="PROSITE-ProRule" id="PRU10141"/>
    </source>
</evidence>
<dbReference type="CDD" id="cd14014">
    <property type="entry name" value="STKc_PknB_like"/>
    <property type="match status" value="1"/>
</dbReference>
<evidence type="ECO:0000256" key="2">
    <source>
        <dbReference type="ARBA" id="ARBA00022741"/>
    </source>
</evidence>